<dbReference type="InterPro" id="IPR037233">
    <property type="entry name" value="CcmK-like_sf"/>
</dbReference>
<sequence>MQALGFIEVVGKVAAIEAADTCLKSANVNLIGYELTNGALITVKVEGDVGAVKSAIDAAKARDIVQDQLVAALVIPRPAKGISAMVESEPTKQVVSKTKVEDSENSYKNEGEMEFSNKVENNEEVLDPDEVNNNETSTCSERVNEDIFISEKKDNKDNNKDVEDVQEISTVIDIGMIKSGKVKAEIENSNDTDNTDNELVEENQQLEDKKEISCNLCHDPMCLRKRGQPKNLCMHYKDKMDNIGGDTSYEAK</sequence>
<organism evidence="5 6">
    <name type="scientific">Clostridium magnum DSM 2767</name>
    <dbReference type="NCBI Taxonomy" id="1121326"/>
    <lineage>
        <taxon>Bacteria</taxon>
        <taxon>Bacillati</taxon>
        <taxon>Bacillota</taxon>
        <taxon>Clostridia</taxon>
        <taxon>Eubacteriales</taxon>
        <taxon>Clostridiaceae</taxon>
        <taxon>Clostridium</taxon>
    </lineage>
</organism>
<keyword evidence="6" id="KW-1185">Reference proteome</keyword>
<dbReference type="Gene3D" id="3.30.70.1710">
    <property type="match status" value="1"/>
</dbReference>
<dbReference type="CDD" id="cd07045">
    <property type="entry name" value="BMC_CcmK_like"/>
    <property type="match status" value="1"/>
</dbReference>
<evidence type="ECO:0000313" key="6">
    <source>
        <dbReference type="Proteomes" id="UP000076603"/>
    </source>
</evidence>
<gene>
    <name evidence="5" type="primary">pduA_5</name>
    <name evidence="5" type="ORF">CLMAG_39310</name>
</gene>
<dbReference type="STRING" id="1121326.CLMAG_39310"/>
<protein>
    <submittedName>
        <fullName evidence="5">Propanediol utilization protein PduA</fullName>
    </submittedName>
</protein>
<dbReference type="EMBL" id="LWAE01000004">
    <property type="protein sequence ID" value="KZL91020.1"/>
    <property type="molecule type" value="Genomic_DNA"/>
</dbReference>
<dbReference type="OrthoDB" id="9812608at2"/>
<feature type="domain" description="BMC" evidence="4">
    <location>
        <begin position="3"/>
        <end position="87"/>
    </location>
</feature>
<reference evidence="5 6" key="1">
    <citation type="submission" date="2016-04" db="EMBL/GenBank/DDBJ databases">
        <title>Genome sequence of Clostridium magnum DSM 2767.</title>
        <authorList>
            <person name="Poehlein A."/>
            <person name="Uhlig R."/>
            <person name="Fischer R."/>
            <person name="Bahl H."/>
            <person name="Daniel R."/>
        </authorList>
    </citation>
    <scope>NUCLEOTIDE SEQUENCE [LARGE SCALE GENOMIC DNA]</scope>
    <source>
        <strain evidence="5 6">DSM 2767</strain>
    </source>
</reference>
<comment type="subcellular location">
    <subcellularLocation>
        <location evidence="1">Bacterial microcompartment</location>
    </subcellularLocation>
</comment>
<proteinExistence type="inferred from homology"/>
<keyword evidence="2" id="KW-1283">Bacterial microcompartment</keyword>
<dbReference type="SMART" id="SM00877">
    <property type="entry name" value="BMC"/>
    <property type="match status" value="1"/>
</dbReference>
<name>A0A162SBH0_9CLOT</name>
<dbReference type="RefSeq" id="WP_066626171.1">
    <property type="nucleotide sequence ID" value="NZ_FQXL01000032.1"/>
</dbReference>
<dbReference type="Pfam" id="PF00936">
    <property type="entry name" value="BMC"/>
    <property type="match status" value="1"/>
</dbReference>
<dbReference type="SUPFAM" id="SSF143414">
    <property type="entry name" value="CcmK-like"/>
    <property type="match status" value="1"/>
</dbReference>
<accession>A0A162SBH0</accession>
<dbReference type="AlphaFoldDB" id="A0A162SBH0"/>
<evidence type="ECO:0000256" key="2">
    <source>
        <dbReference type="ARBA" id="ARBA00024446"/>
    </source>
</evidence>
<evidence type="ECO:0000256" key="1">
    <source>
        <dbReference type="ARBA" id="ARBA00024322"/>
    </source>
</evidence>
<dbReference type="InterPro" id="IPR044872">
    <property type="entry name" value="CcmK/CsoS1_BMC"/>
</dbReference>
<dbReference type="InterPro" id="IPR050575">
    <property type="entry name" value="BMC_shell"/>
</dbReference>
<dbReference type="GO" id="GO:0031469">
    <property type="term" value="C:bacterial microcompartment"/>
    <property type="evidence" value="ECO:0007669"/>
    <property type="project" value="UniProtKB-SubCell"/>
</dbReference>
<evidence type="ECO:0000259" key="4">
    <source>
        <dbReference type="PROSITE" id="PS51930"/>
    </source>
</evidence>
<dbReference type="Proteomes" id="UP000076603">
    <property type="component" value="Unassembled WGS sequence"/>
</dbReference>
<dbReference type="PROSITE" id="PS51930">
    <property type="entry name" value="BMC_2"/>
    <property type="match status" value="1"/>
</dbReference>
<evidence type="ECO:0000313" key="5">
    <source>
        <dbReference type="EMBL" id="KZL91020.1"/>
    </source>
</evidence>
<comment type="caution">
    <text evidence="5">The sequence shown here is derived from an EMBL/GenBank/DDBJ whole genome shotgun (WGS) entry which is preliminary data.</text>
</comment>
<dbReference type="PANTHER" id="PTHR33941:SF11">
    <property type="entry name" value="BACTERIAL MICROCOMPARTMENT SHELL PROTEIN PDUJ"/>
    <property type="match status" value="1"/>
</dbReference>
<dbReference type="PATRIC" id="fig|1121326.3.peg.3978"/>
<evidence type="ECO:0000256" key="3">
    <source>
        <dbReference type="PROSITE-ProRule" id="PRU01278"/>
    </source>
</evidence>
<dbReference type="InterPro" id="IPR000249">
    <property type="entry name" value="BMC_dom"/>
</dbReference>
<comment type="similarity">
    <text evidence="3">Belongs to the bacterial microcompartments protein family.</text>
</comment>
<dbReference type="PANTHER" id="PTHR33941">
    <property type="entry name" value="PROPANEDIOL UTILIZATION PROTEIN PDUA"/>
    <property type="match status" value="1"/>
</dbReference>